<dbReference type="RefSeq" id="XP_025401195.1">
    <property type="nucleotide sequence ID" value="XM_025538673.1"/>
</dbReference>
<evidence type="ECO:0000313" key="2">
    <source>
        <dbReference type="EMBL" id="PWY86963.1"/>
    </source>
</evidence>
<evidence type="ECO:0000313" key="3">
    <source>
        <dbReference type="Proteomes" id="UP000247233"/>
    </source>
</evidence>
<dbReference type="GeneID" id="37060910"/>
<evidence type="ECO:0000256" key="1">
    <source>
        <dbReference type="SAM" id="MobiDB-lite"/>
    </source>
</evidence>
<dbReference type="Proteomes" id="UP000247233">
    <property type="component" value="Unassembled WGS sequence"/>
</dbReference>
<proteinExistence type="predicted"/>
<accession>A0A317WKQ5</accession>
<dbReference type="EMBL" id="MSFL01000007">
    <property type="protein sequence ID" value="PWY86963.1"/>
    <property type="molecule type" value="Genomic_DNA"/>
</dbReference>
<feature type="compositionally biased region" description="Pro residues" evidence="1">
    <location>
        <begin position="24"/>
        <end position="33"/>
    </location>
</feature>
<protein>
    <submittedName>
        <fullName evidence="2">Uncharacterized protein</fullName>
    </submittedName>
</protein>
<gene>
    <name evidence="2" type="ORF">BO70DRAFT_214824</name>
</gene>
<name>A0A317WKQ5_9EURO</name>
<keyword evidence="3" id="KW-1185">Reference proteome</keyword>
<dbReference type="VEuPathDB" id="FungiDB:BO70DRAFT_214824"/>
<sequence>MISTADATMPTSSAVQRGLVLMRQPPPPLPPHFQPFSSSGLSPSPSRWCFAPNAEGRVVMTDPGRWSSPGRSPGLFGSDFDLPFSSPQEHPWPGGSTCGSTNESLNSR</sequence>
<organism evidence="2 3">
    <name type="scientific">Aspergillus heteromorphus CBS 117.55</name>
    <dbReference type="NCBI Taxonomy" id="1448321"/>
    <lineage>
        <taxon>Eukaryota</taxon>
        <taxon>Fungi</taxon>
        <taxon>Dikarya</taxon>
        <taxon>Ascomycota</taxon>
        <taxon>Pezizomycotina</taxon>
        <taxon>Eurotiomycetes</taxon>
        <taxon>Eurotiomycetidae</taxon>
        <taxon>Eurotiales</taxon>
        <taxon>Aspergillaceae</taxon>
        <taxon>Aspergillus</taxon>
        <taxon>Aspergillus subgen. Circumdati</taxon>
    </lineage>
</organism>
<dbReference type="OrthoDB" id="4497230at2759"/>
<feature type="region of interest" description="Disordered" evidence="1">
    <location>
        <begin position="21"/>
        <end position="40"/>
    </location>
</feature>
<feature type="region of interest" description="Disordered" evidence="1">
    <location>
        <begin position="62"/>
        <end position="108"/>
    </location>
</feature>
<dbReference type="AlphaFoldDB" id="A0A317WKQ5"/>
<feature type="compositionally biased region" description="Polar residues" evidence="1">
    <location>
        <begin position="98"/>
        <end position="108"/>
    </location>
</feature>
<reference evidence="2 3" key="1">
    <citation type="submission" date="2016-12" db="EMBL/GenBank/DDBJ databases">
        <title>The genomes of Aspergillus section Nigri reveals drivers in fungal speciation.</title>
        <authorList>
            <consortium name="DOE Joint Genome Institute"/>
            <person name="Vesth T.C."/>
            <person name="Nybo J."/>
            <person name="Theobald S."/>
            <person name="Brandl J."/>
            <person name="Frisvad J.C."/>
            <person name="Nielsen K.F."/>
            <person name="Lyhne E.K."/>
            <person name="Kogle M.E."/>
            <person name="Kuo A."/>
            <person name="Riley R."/>
            <person name="Clum A."/>
            <person name="Nolan M."/>
            <person name="Lipzen A."/>
            <person name="Salamov A."/>
            <person name="Henrissat B."/>
            <person name="Wiebenga A."/>
            <person name="De Vries R.P."/>
            <person name="Grigoriev I.V."/>
            <person name="Mortensen U.H."/>
            <person name="Andersen M.R."/>
            <person name="Baker S.E."/>
        </authorList>
    </citation>
    <scope>NUCLEOTIDE SEQUENCE [LARGE SCALE GENOMIC DNA]</scope>
    <source>
        <strain evidence="2 3">CBS 117.55</strain>
    </source>
</reference>
<comment type="caution">
    <text evidence="2">The sequence shown here is derived from an EMBL/GenBank/DDBJ whole genome shotgun (WGS) entry which is preliminary data.</text>
</comment>